<evidence type="ECO:0000259" key="1">
    <source>
        <dbReference type="Pfam" id="PF01551"/>
    </source>
</evidence>
<dbReference type="PANTHER" id="PTHR21666">
    <property type="entry name" value="PEPTIDASE-RELATED"/>
    <property type="match status" value="1"/>
</dbReference>
<evidence type="ECO:0000313" key="2">
    <source>
        <dbReference type="EMBL" id="MCZ0807028.1"/>
    </source>
</evidence>
<reference evidence="2" key="1">
    <citation type="submission" date="2022-09" db="EMBL/GenBank/DDBJ databases">
        <title>Genome analysis and characterization of larvicidal activity of Brevibacillus strains.</title>
        <authorList>
            <person name="Patrusheva E.V."/>
            <person name="Izotova A.O."/>
            <person name="Toshchakov S.V."/>
            <person name="Sineoky S.P."/>
        </authorList>
    </citation>
    <scope>NUCLEOTIDE SEQUENCE</scope>
    <source>
        <strain evidence="2">VKPM_B-13247</strain>
    </source>
</reference>
<dbReference type="Proteomes" id="UP001077662">
    <property type="component" value="Unassembled WGS sequence"/>
</dbReference>
<evidence type="ECO:0000313" key="3">
    <source>
        <dbReference type="Proteomes" id="UP001077662"/>
    </source>
</evidence>
<dbReference type="PROSITE" id="PS51257">
    <property type="entry name" value="PROKAR_LIPOPROTEIN"/>
    <property type="match status" value="1"/>
</dbReference>
<dbReference type="Pfam" id="PF01551">
    <property type="entry name" value="Peptidase_M23"/>
    <property type="match status" value="1"/>
</dbReference>
<feature type="domain" description="M23ase beta-sheet core" evidence="1">
    <location>
        <begin position="210"/>
        <end position="303"/>
    </location>
</feature>
<dbReference type="SUPFAM" id="SSF51261">
    <property type="entry name" value="Duplicated hybrid motif"/>
    <property type="match status" value="1"/>
</dbReference>
<dbReference type="CDD" id="cd12797">
    <property type="entry name" value="M23_peptidase"/>
    <property type="match status" value="1"/>
</dbReference>
<accession>A0AAP3DFD2</accession>
<dbReference type="InterPro" id="IPR050570">
    <property type="entry name" value="Cell_wall_metabolism_enzyme"/>
</dbReference>
<dbReference type="InterPro" id="IPR016047">
    <property type="entry name" value="M23ase_b-sheet_dom"/>
</dbReference>
<dbReference type="EMBL" id="JAPTNE010000010">
    <property type="protein sequence ID" value="MCZ0807028.1"/>
    <property type="molecule type" value="Genomic_DNA"/>
</dbReference>
<dbReference type="AlphaFoldDB" id="A0AAP3DFD2"/>
<comment type="caution">
    <text evidence="2">The sequence shown here is derived from an EMBL/GenBank/DDBJ whole genome shotgun (WGS) entry which is preliminary data.</text>
</comment>
<organism evidence="2 3">
    <name type="scientific">Brevibacillus laterosporus</name>
    <name type="common">Bacillus laterosporus</name>
    <dbReference type="NCBI Taxonomy" id="1465"/>
    <lineage>
        <taxon>Bacteria</taxon>
        <taxon>Bacillati</taxon>
        <taxon>Bacillota</taxon>
        <taxon>Bacilli</taxon>
        <taxon>Bacillales</taxon>
        <taxon>Paenibacillaceae</taxon>
        <taxon>Brevibacillus</taxon>
    </lineage>
</organism>
<protein>
    <submittedName>
        <fullName evidence="2">M23 family metallopeptidase</fullName>
    </submittedName>
</protein>
<proteinExistence type="predicted"/>
<sequence length="333" mass="37236">MKRSICQPILLVVAVGISLTACEQQMVNQSGKEQVVQKKEIGSTMQPIEPKQLGDVFLHEEYERIHAQMSQEFQQQVSLEQLKQIAHPFQEGITGYTLQATLPIGDGQQQYLWLDQSGTKGLSAIFDQQQKIGGLQIMPLKTFPQTDQTFTKNVYSPPLKQDWFVFWGGTNELFNYHYDYESQRYAYDLVIMKQGKSHQGDPTKNESYYAYGQEVSAAAEGKVVKVENEIPDNDPVGTTNKTQLLGNHVIIDHGNGEYSVTAHLKTGSLTVKVGDQVKRGEVIGLCGNSGNSSEAHIHFQVSNSPEVMENKSVRIKWEGNVNPIRGEIMKKGS</sequence>
<dbReference type="PANTHER" id="PTHR21666:SF270">
    <property type="entry name" value="MUREIN HYDROLASE ACTIVATOR ENVC"/>
    <property type="match status" value="1"/>
</dbReference>
<dbReference type="Gene3D" id="2.70.70.10">
    <property type="entry name" value="Glucose Permease (Domain IIA)"/>
    <property type="match status" value="1"/>
</dbReference>
<dbReference type="RefSeq" id="WP_258433389.1">
    <property type="nucleotide sequence ID" value="NZ_JANSGW010000010.1"/>
</dbReference>
<name>A0AAP3DFD2_BRELA</name>
<dbReference type="InterPro" id="IPR011055">
    <property type="entry name" value="Dup_hybrid_motif"/>
</dbReference>
<dbReference type="GO" id="GO:0004222">
    <property type="term" value="F:metalloendopeptidase activity"/>
    <property type="evidence" value="ECO:0007669"/>
    <property type="project" value="TreeGrafter"/>
</dbReference>
<gene>
    <name evidence="2" type="ORF">O0554_08895</name>
</gene>